<dbReference type="OrthoDB" id="8442777at2"/>
<evidence type="ECO:0000256" key="3">
    <source>
        <dbReference type="ARBA" id="ARBA00023098"/>
    </source>
</evidence>
<evidence type="ECO:0000256" key="1">
    <source>
        <dbReference type="ARBA" id="ARBA00022516"/>
    </source>
</evidence>
<keyword evidence="6" id="KW-1185">Reference proteome</keyword>
<keyword evidence="2" id="KW-0378">Hydrolase</keyword>
<dbReference type="GO" id="GO:0008770">
    <property type="term" value="F:[acyl-carrier-protein] phosphodiesterase activity"/>
    <property type="evidence" value="ECO:0007669"/>
    <property type="project" value="InterPro"/>
</dbReference>
<evidence type="ECO:0000313" key="6">
    <source>
        <dbReference type="Proteomes" id="UP000184520"/>
    </source>
</evidence>
<dbReference type="InterPro" id="IPR007431">
    <property type="entry name" value="ACP_PD"/>
</dbReference>
<reference evidence="6" key="1">
    <citation type="submission" date="2016-11" db="EMBL/GenBank/DDBJ databases">
        <authorList>
            <person name="Varghese N."/>
            <person name="Submissions S."/>
        </authorList>
    </citation>
    <scope>NUCLEOTIDE SEQUENCE [LARGE SCALE GENOMIC DNA]</scope>
    <source>
        <strain evidence="6">CGMCC 1.8995</strain>
    </source>
</reference>
<protein>
    <submittedName>
        <fullName evidence="5">Acyl carrier protein phosphodiesterase</fullName>
    </submittedName>
</protein>
<dbReference type="PANTHER" id="PTHR38764">
    <property type="entry name" value="ACYL CARRIER PROTEIN PHOSPHODIESTERASE"/>
    <property type="match status" value="1"/>
</dbReference>
<dbReference type="STRING" id="634436.SAMN05216361_1738"/>
<dbReference type="Proteomes" id="UP000184520">
    <property type="component" value="Unassembled WGS sequence"/>
</dbReference>
<dbReference type="AlphaFoldDB" id="A0A1M5I1W7"/>
<keyword evidence="3" id="KW-0443">Lipid metabolism</keyword>
<keyword evidence="4" id="KW-0275">Fatty acid biosynthesis</keyword>
<gene>
    <name evidence="5" type="ORF">SAMN05216361_1738</name>
</gene>
<dbReference type="PANTHER" id="PTHR38764:SF1">
    <property type="entry name" value="ACYL CARRIER PROTEIN PHOSPHODIESTERASE"/>
    <property type="match status" value="1"/>
</dbReference>
<keyword evidence="4" id="KW-0276">Fatty acid metabolism</keyword>
<evidence type="ECO:0000256" key="4">
    <source>
        <dbReference type="ARBA" id="ARBA00023160"/>
    </source>
</evidence>
<dbReference type="GO" id="GO:0006633">
    <property type="term" value="P:fatty acid biosynthetic process"/>
    <property type="evidence" value="ECO:0007669"/>
    <property type="project" value="UniProtKB-KW"/>
</dbReference>
<proteinExistence type="predicted"/>
<sequence>MNYLAHLVLSQPHADSYFGNLLGDFRRGVKVTAFSESVQAGVTNHLLVDKFTDSHPAVIAAKQQVSTQRRRFAGILLDICFDHFLLVHWQRFLATPVSQFTEHAYSNLSANLPDMPATMQRMVSSMVTDRWLDSYDDMAQLNVVLERTASRIRFKHHFHGSIEEVERHYDTFESAFLSLFPDLLQYIQHNGPEPGVAVEVLGP</sequence>
<evidence type="ECO:0000256" key="2">
    <source>
        <dbReference type="ARBA" id="ARBA00022801"/>
    </source>
</evidence>
<dbReference type="PIRSF" id="PIRSF011489">
    <property type="entry name" value="DUF479"/>
    <property type="match status" value="1"/>
</dbReference>
<dbReference type="EMBL" id="FQWD01000002">
    <property type="protein sequence ID" value="SHG22304.1"/>
    <property type="molecule type" value="Genomic_DNA"/>
</dbReference>
<dbReference type="Pfam" id="PF04336">
    <property type="entry name" value="ACP_PD"/>
    <property type="match status" value="1"/>
</dbReference>
<keyword evidence="1" id="KW-0444">Lipid biosynthesis</keyword>
<name>A0A1M5I1W7_9ALTE</name>
<evidence type="ECO:0000313" key="5">
    <source>
        <dbReference type="EMBL" id="SHG22304.1"/>
    </source>
</evidence>
<dbReference type="RefSeq" id="WP_073320816.1">
    <property type="nucleotide sequence ID" value="NZ_FQWD01000002.1"/>
</dbReference>
<accession>A0A1M5I1W7</accession>
<organism evidence="5 6">
    <name type="scientific">Marisediminitalea aggregata</name>
    <dbReference type="NCBI Taxonomy" id="634436"/>
    <lineage>
        <taxon>Bacteria</taxon>
        <taxon>Pseudomonadati</taxon>
        <taxon>Pseudomonadota</taxon>
        <taxon>Gammaproteobacteria</taxon>
        <taxon>Alteromonadales</taxon>
        <taxon>Alteromonadaceae</taxon>
        <taxon>Marisediminitalea</taxon>
    </lineage>
</organism>